<accession>A0A317EAX2</accession>
<dbReference type="InterPro" id="IPR006664">
    <property type="entry name" value="OMP_bac"/>
</dbReference>
<feature type="compositionally biased region" description="Low complexity" evidence="5">
    <location>
        <begin position="106"/>
        <end position="117"/>
    </location>
</feature>
<evidence type="ECO:0000256" key="2">
    <source>
        <dbReference type="ARBA" id="ARBA00023136"/>
    </source>
</evidence>
<dbReference type="PANTHER" id="PTHR30329:SF21">
    <property type="entry name" value="LIPOPROTEIN YIAD-RELATED"/>
    <property type="match status" value="1"/>
</dbReference>
<feature type="region of interest" description="Disordered" evidence="5">
    <location>
        <begin position="97"/>
        <end position="145"/>
    </location>
</feature>
<dbReference type="Proteomes" id="UP000246077">
    <property type="component" value="Unassembled WGS sequence"/>
</dbReference>
<dbReference type="PROSITE" id="PS51123">
    <property type="entry name" value="OMPA_2"/>
    <property type="match status" value="1"/>
</dbReference>
<dbReference type="InterPro" id="IPR050330">
    <property type="entry name" value="Bact_OuterMem_StrucFunc"/>
</dbReference>
<dbReference type="Pfam" id="PF00691">
    <property type="entry name" value="OmpA"/>
    <property type="match status" value="1"/>
</dbReference>
<evidence type="ECO:0000256" key="4">
    <source>
        <dbReference type="PROSITE-ProRule" id="PRU00473"/>
    </source>
</evidence>
<evidence type="ECO:0000256" key="3">
    <source>
        <dbReference type="ARBA" id="ARBA00023237"/>
    </source>
</evidence>
<comment type="caution">
    <text evidence="7">The sequence shown here is derived from an EMBL/GenBank/DDBJ whole genome shotgun (WGS) entry which is preliminary data.</text>
</comment>
<comment type="subcellular location">
    <subcellularLocation>
        <location evidence="1">Cell outer membrane</location>
    </subcellularLocation>
</comment>
<dbReference type="InterPro" id="IPR006665">
    <property type="entry name" value="OmpA-like"/>
</dbReference>
<keyword evidence="3" id="KW-0998">Cell outer membrane</keyword>
<dbReference type="PRINTS" id="PR01021">
    <property type="entry name" value="OMPADOMAIN"/>
</dbReference>
<proteinExistence type="predicted"/>
<dbReference type="AlphaFoldDB" id="A0A317EAX2"/>
<protein>
    <recommendedName>
        <fullName evidence="6">OmpA-like domain-containing protein</fullName>
    </recommendedName>
</protein>
<evidence type="ECO:0000256" key="5">
    <source>
        <dbReference type="SAM" id="MobiDB-lite"/>
    </source>
</evidence>
<keyword evidence="8" id="KW-1185">Reference proteome</keyword>
<sequence>MVAGAAWPPLSSPGAARGPLAAAPPPVGFPEAIMLNPKHILKTGAALVPLCLMVSGGLVAQTSTDLRGVENPSQCEIYEAIGRALPPECATAPLTRGLGLEDEEPGGSPTPSTTPAPSGGPGVAVGEPSPQRPRPRPPAEGPAPQVKEGVFTLQFKLNSAELTAQARDVLDKVAVVMNDPASRGAKFIIKGFTDASGAAETNLALSRARAEAARSYLITVRGVPAPMVFAEGHGETGLLRGLPPNSPWHRRVEILADFRG</sequence>
<dbReference type="PANTHER" id="PTHR30329">
    <property type="entry name" value="STATOR ELEMENT OF FLAGELLAR MOTOR COMPLEX"/>
    <property type="match status" value="1"/>
</dbReference>
<dbReference type="OrthoDB" id="9814546at2"/>
<dbReference type="CDD" id="cd07185">
    <property type="entry name" value="OmpA_C-like"/>
    <property type="match status" value="1"/>
</dbReference>
<organism evidence="7 8">
    <name type="scientific">Zavarzinia compransoris</name>
    <dbReference type="NCBI Taxonomy" id="1264899"/>
    <lineage>
        <taxon>Bacteria</taxon>
        <taxon>Pseudomonadati</taxon>
        <taxon>Pseudomonadota</taxon>
        <taxon>Alphaproteobacteria</taxon>
        <taxon>Rhodospirillales</taxon>
        <taxon>Zavarziniaceae</taxon>
        <taxon>Zavarzinia</taxon>
    </lineage>
</organism>
<evidence type="ECO:0000256" key="1">
    <source>
        <dbReference type="ARBA" id="ARBA00004442"/>
    </source>
</evidence>
<evidence type="ECO:0000313" key="7">
    <source>
        <dbReference type="EMBL" id="PWR22335.1"/>
    </source>
</evidence>
<dbReference type="GO" id="GO:0009279">
    <property type="term" value="C:cell outer membrane"/>
    <property type="evidence" value="ECO:0007669"/>
    <property type="project" value="UniProtKB-SubCell"/>
</dbReference>
<evidence type="ECO:0000259" key="6">
    <source>
        <dbReference type="PROSITE" id="PS51123"/>
    </source>
</evidence>
<name>A0A317EAX2_9PROT</name>
<feature type="compositionally biased region" description="Pro residues" evidence="5">
    <location>
        <begin position="130"/>
        <end position="141"/>
    </location>
</feature>
<dbReference type="SUPFAM" id="SSF103088">
    <property type="entry name" value="OmpA-like"/>
    <property type="match status" value="1"/>
</dbReference>
<reference evidence="8" key="1">
    <citation type="submission" date="2018-05" db="EMBL/GenBank/DDBJ databases">
        <title>Zavarzinia sp. HR-AS.</title>
        <authorList>
            <person name="Lee Y."/>
            <person name="Jeon C.O."/>
        </authorList>
    </citation>
    <scope>NUCLEOTIDE SEQUENCE [LARGE SCALE GENOMIC DNA]</scope>
    <source>
        <strain evidence="8">DSM 1231</strain>
    </source>
</reference>
<keyword evidence="2 4" id="KW-0472">Membrane</keyword>
<dbReference type="EMBL" id="QGLF01000002">
    <property type="protein sequence ID" value="PWR22335.1"/>
    <property type="molecule type" value="Genomic_DNA"/>
</dbReference>
<gene>
    <name evidence="7" type="ORF">DKG75_10305</name>
</gene>
<dbReference type="Gene3D" id="3.30.1330.60">
    <property type="entry name" value="OmpA-like domain"/>
    <property type="match status" value="1"/>
</dbReference>
<evidence type="ECO:0000313" key="8">
    <source>
        <dbReference type="Proteomes" id="UP000246077"/>
    </source>
</evidence>
<dbReference type="InterPro" id="IPR036737">
    <property type="entry name" value="OmpA-like_sf"/>
</dbReference>
<feature type="domain" description="OmpA-like" evidence="6">
    <location>
        <begin position="142"/>
        <end position="260"/>
    </location>
</feature>